<keyword evidence="2" id="KW-1185">Reference proteome</keyword>
<proteinExistence type="predicted"/>
<dbReference type="PANTHER" id="PTHR33144">
    <property type="entry name" value="OS10G0409366 PROTEIN-RELATED"/>
    <property type="match status" value="1"/>
</dbReference>
<accession>A0AAV2GPK7</accession>
<evidence type="ECO:0000313" key="2">
    <source>
        <dbReference type="Proteomes" id="UP001497516"/>
    </source>
</evidence>
<dbReference type="EMBL" id="OZ034822">
    <property type="protein sequence ID" value="CAL1412706.1"/>
    <property type="molecule type" value="Genomic_DNA"/>
</dbReference>
<dbReference type="AlphaFoldDB" id="A0AAV2GPK7"/>
<reference evidence="1 2" key="1">
    <citation type="submission" date="2024-04" db="EMBL/GenBank/DDBJ databases">
        <authorList>
            <person name="Fracassetti M."/>
        </authorList>
    </citation>
    <scope>NUCLEOTIDE SEQUENCE [LARGE SCALE GENOMIC DNA]</scope>
</reference>
<evidence type="ECO:0000313" key="1">
    <source>
        <dbReference type="EMBL" id="CAL1412706.1"/>
    </source>
</evidence>
<dbReference type="Proteomes" id="UP001497516">
    <property type="component" value="Chromosome 9"/>
</dbReference>
<name>A0AAV2GPK7_9ROSI</name>
<sequence>MDASERIELEIDEFGVPCGGESSLFASFLGTIAKNNTLTPLSIEHWKRREFKPFHRQILKITKSKFRYPAYLDKWILQAVSRKWAEFKCDLKSKHFGVWKTVESIMAEGLPQGVTDVNQWYTLVASWFTETWLRDFITYVVFLCFP</sequence>
<organism evidence="1 2">
    <name type="scientific">Linum trigynum</name>
    <dbReference type="NCBI Taxonomy" id="586398"/>
    <lineage>
        <taxon>Eukaryota</taxon>
        <taxon>Viridiplantae</taxon>
        <taxon>Streptophyta</taxon>
        <taxon>Embryophyta</taxon>
        <taxon>Tracheophyta</taxon>
        <taxon>Spermatophyta</taxon>
        <taxon>Magnoliopsida</taxon>
        <taxon>eudicotyledons</taxon>
        <taxon>Gunneridae</taxon>
        <taxon>Pentapetalae</taxon>
        <taxon>rosids</taxon>
        <taxon>fabids</taxon>
        <taxon>Malpighiales</taxon>
        <taxon>Linaceae</taxon>
        <taxon>Linum</taxon>
    </lineage>
</organism>
<dbReference type="PANTHER" id="PTHR33144:SF25">
    <property type="entry name" value="DUF4216 DOMAIN-CONTAINING PROTEIN"/>
    <property type="match status" value="1"/>
</dbReference>
<protein>
    <submittedName>
        <fullName evidence="1">Uncharacterized protein</fullName>
    </submittedName>
</protein>
<gene>
    <name evidence="1" type="ORF">LTRI10_LOCUS51980</name>
</gene>